<evidence type="ECO:0000313" key="5">
    <source>
        <dbReference type="RefSeq" id="XP_029122620.1"/>
    </source>
</evidence>
<organism evidence="3 4">
    <name type="scientific">Elaeis guineensis var. tenera</name>
    <name type="common">Oil palm</name>
    <dbReference type="NCBI Taxonomy" id="51953"/>
    <lineage>
        <taxon>Eukaryota</taxon>
        <taxon>Viridiplantae</taxon>
        <taxon>Streptophyta</taxon>
        <taxon>Embryophyta</taxon>
        <taxon>Tracheophyta</taxon>
        <taxon>Spermatophyta</taxon>
        <taxon>Magnoliopsida</taxon>
        <taxon>Liliopsida</taxon>
        <taxon>Arecaceae</taxon>
        <taxon>Arecoideae</taxon>
        <taxon>Cocoseae</taxon>
        <taxon>Elaeidinae</taxon>
        <taxon>Elaeis</taxon>
    </lineage>
</organism>
<dbReference type="PANTHER" id="PTHR21596">
    <property type="entry name" value="RIBONUCLEASE P SUBUNIT P38"/>
    <property type="match status" value="1"/>
</dbReference>
<evidence type="ECO:0000256" key="1">
    <source>
        <dbReference type="SAM" id="Coils"/>
    </source>
</evidence>
<evidence type="ECO:0000313" key="3">
    <source>
        <dbReference type="Proteomes" id="UP000504607"/>
    </source>
</evidence>
<dbReference type="RefSeq" id="XP_029122620.1">
    <property type="nucleotide sequence ID" value="XM_029266787.1"/>
</dbReference>
<proteinExistence type="predicted"/>
<protein>
    <submittedName>
        <fullName evidence="4 5">Factor of DNA methylation 1 isoform X1</fullName>
    </submittedName>
</protein>
<reference evidence="4 5" key="1">
    <citation type="submission" date="2025-04" db="UniProtKB">
        <authorList>
            <consortium name="RefSeq"/>
        </authorList>
    </citation>
    <scope>IDENTIFICATION</scope>
</reference>
<dbReference type="InterPro" id="IPR005379">
    <property type="entry name" value="FDM1-5/IDN2_XH"/>
</dbReference>
<dbReference type="GeneID" id="105052231"/>
<dbReference type="PANTHER" id="PTHR21596:SF3">
    <property type="entry name" value="FACTOR OF DNA METHYLATION 1-RELATED"/>
    <property type="match status" value="1"/>
</dbReference>
<evidence type="ECO:0000259" key="2">
    <source>
        <dbReference type="Pfam" id="PF03469"/>
    </source>
</evidence>
<dbReference type="AlphaFoldDB" id="A0A6I9RS79"/>
<dbReference type="RefSeq" id="XP_073100401.1">
    <property type="nucleotide sequence ID" value="XM_073244300.1"/>
</dbReference>
<keyword evidence="3" id="KW-1185">Reference proteome</keyword>
<feature type="domain" description="Factor of DNA methylation 1-5/IDN2" evidence="2">
    <location>
        <begin position="187"/>
        <end position="315"/>
    </location>
</feature>
<sequence>MAPEEVGRLHKLVGSLLQEIDYKNRRLYEFESKFSQVMEEKNKLHQILMDEMRKMQYTITNCSQENEKLKLELQCLRKDLEHQQKELQNTDAEKVWKRVKLSDESGKVKSSIGMMQGEAQVSKDMKVDDLRTQDSDELTNNQESDPEFLIPLILKERRSNHELQEARKELITGFKDFFSSRSLIGVKRLGELNDKPFQDACRQRFPNEEPDVKSAELCSLWQCHITNSEWYPFRVTTIEGKAQDTLNESDEKLQALKSEWGEEIYKAVATSLMELNEHNPSGRYIVPELWNFKEGRIATLKEAIQYLFKQIRSLKAAKRRNPRHLGM</sequence>
<name>A0A6I9RS79_ELAGV</name>
<dbReference type="RefSeq" id="XP_010931274.1">
    <property type="nucleotide sequence ID" value="XM_010932972.3"/>
</dbReference>
<keyword evidence="1" id="KW-0175">Coiled coil</keyword>
<evidence type="ECO:0000313" key="4">
    <source>
        <dbReference type="RefSeq" id="XP_010931274.1"/>
    </source>
</evidence>
<dbReference type="GO" id="GO:0080188">
    <property type="term" value="P:gene silencing by siRNA-directed DNA methylation"/>
    <property type="evidence" value="ECO:0007669"/>
    <property type="project" value="InterPro"/>
</dbReference>
<dbReference type="InterPro" id="IPR045177">
    <property type="entry name" value="FDM1-5/IDN2"/>
</dbReference>
<dbReference type="KEGG" id="egu:105052231"/>
<accession>A0A6I9RS79</accession>
<dbReference type="Pfam" id="PF03469">
    <property type="entry name" value="XH"/>
    <property type="match status" value="1"/>
</dbReference>
<dbReference type="Proteomes" id="UP000504607">
    <property type="component" value="Chromosome 10"/>
</dbReference>
<gene>
    <name evidence="4 5" type="primary">LOC105052231</name>
</gene>
<feature type="coiled-coil region" evidence="1">
    <location>
        <begin position="59"/>
        <end position="93"/>
    </location>
</feature>
<dbReference type="OrthoDB" id="1892195at2759"/>